<dbReference type="eggNOG" id="ENOG502ZR2H">
    <property type="taxonomic scope" value="Bacteria"/>
</dbReference>
<accession>A0A1V3U2P5</accession>
<gene>
    <name evidence="1" type="ORF">BMF97_07265</name>
</gene>
<dbReference type="PROSITE" id="PS51257">
    <property type="entry name" value="PROKAR_LIPOPROTEIN"/>
    <property type="match status" value="1"/>
</dbReference>
<protein>
    <submittedName>
        <fullName evidence="1">Uncharacterized protein</fullName>
    </submittedName>
</protein>
<dbReference type="RefSeq" id="WP_069214750.1">
    <property type="nucleotide sequence ID" value="NZ_CP016378.1"/>
</dbReference>
<proteinExistence type="predicted"/>
<dbReference type="EMBL" id="MPOG01000008">
    <property type="protein sequence ID" value="OOH96145.1"/>
    <property type="molecule type" value="Genomic_DNA"/>
</dbReference>
<sequence>MMKKNFVFLILGALLMMIFSCKESERKKTNFPDYLKNTNWIVNAGGLITPEGEKTYDLSQKTDTAVIFNFHAVKFLDDEKFESYDSWQCGNDCFTEIHGRYYFTEANQIKMEIDSIRKSEFCDVPTQIFKPSKQMIFKLAKKGKQLKLVRKEK</sequence>
<evidence type="ECO:0000313" key="2">
    <source>
        <dbReference type="Proteomes" id="UP000188947"/>
    </source>
</evidence>
<evidence type="ECO:0000313" key="1">
    <source>
        <dbReference type="EMBL" id="OOH96145.1"/>
    </source>
</evidence>
<reference evidence="1 2" key="1">
    <citation type="submission" date="2016-11" db="EMBL/GenBank/DDBJ databases">
        <title>Genome sequence and comparative genomic analysis of clinical strain Elizabethkingia meningoseptica 61421 PRCM.</title>
        <authorList>
            <person name="Wang M."/>
            <person name="Hu S."/>
            <person name="Cao L."/>
            <person name="Jiang T."/>
            <person name="Zhou Y."/>
            <person name="Ming D."/>
        </authorList>
    </citation>
    <scope>NUCLEOTIDE SEQUENCE [LARGE SCALE GENOMIC DNA]</scope>
    <source>
        <strain evidence="1 2">61421 PRCM</strain>
    </source>
</reference>
<name>A0A1V3U2P5_ELIME</name>
<dbReference type="OrthoDB" id="767727at2"/>
<comment type="caution">
    <text evidence="1">The sequence shown here is derived from an EMBL/GenBank/DDBJ whole genome shotgun (WGS) entry which is preliminary data.</text>
</comment>
<organism evidence="1 2">
    <name type="scientific">Elizabethkingia meningoseptica</name>
    <name type="common">Chryseobacterium meningosepticum</name>
    <dbReference type="NCBI Taxonomy" id="238"/>
    <lineage>
        <taxon>Bacteria</taxon>
        <taxon>Pseudomonadati</taxon>
        <taxon>Bacteroidota</taxon>
        <taxon>Flavobacteriia</taxon>
        <taxon>Flavobacteriales</taxon>
        <taxon>Weeksellaceae</taxon>
        <taxon>Elizabethkingia</taxon>
    </lineage>
</organism>
<keyword evidence="2" id="KW-1185">Reference proteome</keyword>
<dbReference type="Proteomes" id="UP000188947">
    <property type="component" value="Unassembled WGS sequence"/>
</dbReference>
<dbReference type="AlphaFoldDB" id="A0A1V3U2P5"/>
<dbReference type="STRING" id="238.BBD35_14845"/>